<dbReference type="SUPFAM" id="SSF103473">
    <property type="entry name" value="MFS general substrate transporter"/>
    <property type="match status" value="1"/>
</dbReference>
<keyword evidence="5 6" id="KW-0472">Membrane</keyword>
<dbReference type="PANTHER" id="PTHR43791">
    <property type="entry name" value="PERMEASE-RELATED"/>
    <property type="match status" value="1"/>
</dbReference>
<sequence>MGPEKVSETQVDGTVDMIETKEAHSQNRLAPAQLMSQEEFEEAEKKLKKKLDLRLLACVWLIFVLNYLDRNNIAAAKVAGMAETLHLSANQYATAVPILFVGYVLMQIPSNVFLANLRPSIYLPACMTMWGLLSTLTGIAHNAADLYALRFFLGFVEAAFYPGALFLISSWYRRSEMGLRSAILFSATQLGSAFSGLIGAGTKDGLEGARGLESWRWLFLIEGSITIFVALCSIFRAVAEWRLIQDAGQVDEDEEAWSHGFKLAFKDWRVYVFAAMFFCLQVAAAKSNFFLLLLQLVKRAAAVAFVNAFGNISQVWTSYLYPDADKPRYGLAMSVNSAFALGTIILALAMRIILQRANKKLDSGADVAEVMKGESQAQVVGISEEDREASRARFRYVLRSAIQQVVVWVS</sequence>
<dbReference type="Gene3D" id="1.20.1250.20">
    <property type="entry name" value="MFS general substrate transporter like domains"/>
    <property type="match status" value="1"/>
</dbReference>
<protein>
    <submittedName>
        <fullName evidence="7">Major facilitator superfamily transporter</fullName>
    </submittedName>
</protein>
<evidence type="ECO:0000256" key="3">
    <source>
        <dbReference type="ARBA" id="ARBA00022692"/>
    </source>
</evidence>
<evidence type="ECO:0000313" key="7">
    <source>
        <dbReference type="EMBL" id="KAK2736385.1"/>
    </source>
</evidence>
<dbReference type="InterPro" id="IPR011701">
    <property type="entry name" value="MFS"/>
</dbReference>
<dbReference type="Pfam" id="PF07690">
    <property type="entry name" value="MFS_1"/>
    <property type="match status" value="1"/>
</dbReference>
<feature type="transmembrane region" description="Helical" evidence="6">
    <location>
        <begin position="121"/>
        <end position="141"/>
    </location>
</feature>
<gene>
    <name evidence="7" type="ORF">CKAH01_18910</name>
</gene>
<feature type="transmembrane region" description="Helical" evidence="6">
    <location>
        <begin position="147"/>
        <end position="172"/>
    </location>
</feature>
<evidence type="ECO:0000256" key="4">
    <source>
        <dbReference type="ARBA" id="ARBA00022989"/>
    </source>
</evidence>
<dbReference type="AlphaFoldDB" id="A0AAE0D152"/>
<feature type="transmembrane region" description="Helical" evidence="6">
    <location>
        <begin position="270"/>
        <end position="294"/>
    </location>
</feature>
<dbReference type="PANTHER" id="PTHR43791:SF92">
    <property type="entry name" value="AGL026WP"/>
    <property type="match status" value="1"/>
</dbReference>
<dbReference type="FunFam" id="1.20.1250.20:FF:000057">
    <property type="entry name" value="MFS general substrate transporter"/>
    <property type="match status" value="1"/>
</dbReference>
<comment type="subcellular location">
    <subcellularLocation>
        <location evidence="1">Membrane</location>
        <topology evidence="1">Multi-pass membrane protein</topology>
    </subcellularLocation>
</comment>
<evidence type="ECO:0000313" key="8">
    <source>
        <dbReference type="Proteomes" id="UP001281614"/>
    </source>
</evidence>
<keyword evidence="8" id="KW-1185">Reference proteome</keyword>
<reference evidence="7" key="1">
    <citation type="submission" date="2023-02" db="EMBL/GenBank/DDBJ databases">
        <title>Colletotrichum kahawae CIFC_Que2 genome sequencing and assembly.</title>
        <authorList>
            <person name="Baroncelli R."/>
        </authorList>
    </citation>
    <scope>NUCLEOTIDE SEQUENCE</scope>
    <source>
        <strain evidence="7">CIFC_Que2</strain>
    </source>
</reference>
<evidence type="ECO:0000256" key="6">
    <source>
        <dbReference type="SAM" id="Phobius"/>
    </source>
</evidence>
<organism evidence="7 8">
    <name type="scientific">Colletotrichum kahawae</name>
    <name type="common">Coffee berry disease fungus</name>
    <dbReference type="NCBI Taxonomy" id="34407"/>
    <lineage>
        <taxon>Eukaryota</taxon>
        <taxon>Fungi</taxon>
        <taxon>Dikarya</taxon>
        <taxon>Ascomycota</taxon>
        <taxon>Pezizomycotina</taxon>
        <taxon>Sordariomycetes</taxon>
        <taxon>Hypocreomycetidae</taxon>
        <taxon>Glomerellales</taxon>
        <taxon>Glomerellaceae</taxon>
        <taxon>Colletotrichum</taxon>
        <taxon>Colletotrichum gloeosporioides species complex</taxon>
    </lineage>
</organism>
<keyword evidence="3 6" id="KW-0812">Transmembrane</keyword>
<keyword evidence="2" id="KW-0813">Transport</keyword>
<feature type="transmembrane region" description="Helical" evidence="6">
    <location>
        <begin position="92"/>
        <end position="114"/>
    </location>
</feature>
<feature type="transmembrane region" description="Helical" evidence="6">
    <location>
        <begin position="333"/>
        <end position="354"/>
    </location>
</feature>
<comment type="caution">
    <text evidence="7">The sequence shown here is derived from an EMBL/GenBank/DDBJ whole genome shotgun (WGS) entry which is preliminary data.</text>
</comment>
<feature type="transmembrane region" description="Helical" evidence="6">
    <location>
        <begin position="217"/>
        <end position="239"/>
    </location>
</feature>
<evidence type="ECO:0000256" key="1">
    <source>
        <dbReference type="ARBA" id="ARBA00004141"/>
    </source>
</evidence>
<dbReference type="Proteomes" id="UP001281614">
    <property type="component" value="Unassembled WGS sequence"/>
</dbReference>
<dbReference type="GO" id="GO:0022857">
    <property type="term" value="F:transmembrane transporter activity"/>
    <property type="evidence" value="ECO:0007669"/>
    <property type="project" value="InterPro"/>
</dbReference>
<dbReference type="GO" id="GO:0016020">
    <property type="term" value="C:membrane"/>
    <property type="evidence" value="ECO:0007669"/>
    <property type="project" value="UniProtKB-SubCell"/>
</dbReference>
<keyword evidence="4 6" id="KW-1133">Transmembrane helix</keyword>
<evidence type="ECO:0000256" key="2">
    <source>
        <dbReference type="ARBA" id="ARBA00022448"/>
    </source>
</evidence>
<proteinExistence type="predicted"/>
<dbReference type="EMBL" id="VYYT01000425">
    <property type="protein sequence ID" value="KAK2736385.1"/>
    <property type="molecule type" value="Genomic_DNA"/>
</dbReference>
<dbReference type="InterPro" id="IPR036259">
    <property type="entry name" value="MFS_trans_sf"/>
</dbReference>
<name>A0AAE0D152_COLKA</name>
<feature type="transmembrane region" description="Helical" evidence="6">
    <location>
        <begin position="51"/>
        <end position="68"/>
    </location>
</feature>
<evidence type="ECO:0000256" key="5">
    <source>
        <dbReference type="ARBA" id="ARBA00023136"/>
    </source>
</evidence>
<feature type="transmembrane region" description="Helical" evidence="6">
    <location>
        <begin position="301"/>
        <end position="321"/>
    </location>
</feature>
<accession>A0AAE0D152</accession>